<evidence type="ECO:0000256" key="1">
    <source>
        <dbReference type="ARBA" id="ARBA00022723"/>
    </source>
</evidence>
<evidence type="ECO:0000313" key="2">
    <source>
        <dbReference type="EMBL" id="MCD7466744.1"/>
    </source>
</evidence>
<dbReference type="PANTHER" id="PTHR45868">
    <property type="entry name" value="HEAVY METAL-ASSOCIATED ISOPRENYLATED PLANT PROTEIN 33-RELATED"/>
    <property type="match status" value="1"/>
</dbReference>
<protein>
    <recommendedName>
        <fullName evidence="4">HMA domain-containing protein</fullName>
    </recommendedName>
</protein>
<name>A0ABS8T6Z9_DATST</name>
<reference evidence="2 3" key="1">
    <citation type="journal article" date="2021" name="BMC Genomics">
        <title>Datura genome reveals duplications of psychoactive alkaloid biosynthetic genes and high mutation rate following tissue culture.</title>
        <authorList>
            <person name="Rajewski A."/>
            <person name="Carter-House D."/>
            <person name="Stajich J."/>
            <person name="Litt A."/>
        </authorList>
    </citation>
    <scope>NUCLEOTIDE SEQUENCE [LARGE SCALE GENOMIC DNA]</scope>
    <source>
        <strain evidence="2">AR-01</strain>
    </source>
</reference>
<evidence type="ECO:0008006" key="4">
    <source>
        <dbReference type="Google" id="ProtNLM"/>
    </source>
</evidence>
<dbReference type="Proteomes" id="UP000823775">
    <property type="component" value="Unassembled WGS sequence"/>
</dbReference>
<organism evidence="2 3">
    <name type="scientific">Datura stramonium</name>
    <name type="common">Jimsonweed</name>
    <name type="synonym">Common thornapple</name>
    <dbReference type="NCBI Taxonomy" id="4076"/>
    <lineage>
        <taxon>Eukaryota</taxon>
        <taxon>Viridiplantae</taxon>
        <taxon>Streptophyta</taxon>
        <taxon>Embryophyta</taxon>
        <taxon>Tracheophyta</taxon>
        <taxon>Spermatophyta</taxon>
        <taxon>Magnoliopsida</taxon>
        <taxon>eudicotyledons</taxon>
        <taxon>Gunneridae</taxon>
        <taxon>Pentapetalae</taxon>
        <taxon>asterids</taxon>
        <taxon>lamiids</taxon>
        <taxon>Solanales</taxon>
        <taxon>Solanaceae</taxon>
        <taxon>Solanoideae</taxon>
        <taxon>Datureae</taxon>
        <taxon>Datura</taxon>
    </lineage>
</organism>
<dbReference type="PANTHER" id="PTHR45868:SF92">
    <property type="entry name" value="HMA DOMAIN-CONTAINING PROTEIN"/>
    <property type="match status" value="1"/>
</dbReference>
<evidence type="ECO:0000313" key="3">
    <source>
        <dbReference type="Proteomes" id="UP000823775"/>
    </source>
</evidence>
<proteinExistence type="predicted"/>
<comment type="caution">
    <text evidence="2">The sequence shown here is derived from an EMBL/GenBank/DDBJ whole genome shotgun (WGS) entry which is preliminary data.</text>
</comment>
<sequence>MKPLKCLIRMISECFEPASIPRPNEANLAFMVCVIRVKVRSHGWQKAVNRVLRSTNGVRQFKLVEDGKVIVSGMVDPSLLMKNLAKSGKSAELEWIQYGQCSSNLFLPPQPPKAQNNGPFSQGGPFRNFRQSRFALPHLGGYHGLPLQPPYYGPPPPPPPPLPPFYEMNAM</sequence>
<accession>A0ABS8T6Z9</accession>
<dbReference type="EMBL" id="JACEIK010001171">
    <property type="protein sequence ID" value="MCD7466744.1"/>
    <property type="molecule type" value="Genomic_DNA"/>
</dbReference>
<keyword evidence="1" id="KW-0479">Metal-binding</keyword>
<keyword evidence="3" id="KW-1185">Reference proteome</keyword>
<dbReference type="Gene3D" id="3.30.70.100">
    <property type="match status" value="1"/>
</dbReference>
<gene>
    <name evidence="2" type="ORF">HAX54_003749</name>
</gene>